<name>A0A368N854_9EURY</name>
<sequence>MANDSTNDGPPPLLGRLLFASGLAVLALRNLTNLDGRIDYAEYKGVPSPETLVPASSGLLLGGSLGIALWKLPKLSAASIATFFVGVTPVMHDFWAVDEDSRDEELTSFLQNVTLLGAALTFLKRAAK</sequence>
<dbReference type="AlphaFoldDB" id="A0A368N854"/>
<keyword evidence="6" id="KW-1185">Reference proteome</keyword>
<evidence type="ECO:0000313" key="6">
    <source>
        <dbReference type="Proteomes" id="UP000252189"/>
    </source>
</evidence>
<reference evidence="5 6" key="1">
    <citation type="submission" date="2018-07" db="EMBL/GenBank/DDBJ databases">
        <title>Genome sequences of Haloplanus salinus JCM 18368T.</title>
        <authorList>
            <person name="Kim Y.B."/>
            <person name="Roh S.W."/>
        </authorList>
    </citation>
    <scope>NUCLEOTIDE SEQUENCE [LARGE SCALE GENOMIC DNA]</scope>
    <source>
        <strain evidence="5 6">JCM 18368</strain>
    </source>
</reference>
<dbReference type="GO" id="GO:0016020">
    <property type="term" value="C:membrane"/>
    <property type="evidence" value="ECO:0007669"/>
    <property type="project" value="UniProtKB-SubCell"/>
</dbReference>
<protein>
    <submittedName>
        <fullName evidence="5">DoxX family membrane protein</fullName>
    </submittedName>
</protein>
<keyword evidence="4" id="KW-0472">Membrane</keyword>
<dbReference type="Pfam" id="PF07681">
    <property type="entry name" value="DoxX"/>
    <property type="match status" value="1"/>
</dbReference>
<comment type="caution">
    <text evidence="5">The sequence shown here is derived from an EMBL/GenBank/DDBJ whole genome shotgun (WGS) entry which is preliminary data.</text>
</comment>
<evidence type="ECO:0000256" key="3">
    <source>
        <dbReference type="ARBA" id="ARBA00022989"/>
    </source>
</evidence>
<comment type="subcellular location">
    <subcellularLocation>
        <location evidence="1">Membrane</location>
        <topology evidence="1">Multi-pass membrane protein</topology>
    </subcellularLocation>
</comment>
<proteinExistence type="predicted"/>
<gene>
    <name evidence="5" type="ORF">DU504_02185</name>
</gene>
<accession>A0A368N854</accession>
<dbReference type="Proteomes" id="UP000252189">
    <property type="component" value="Unassembled WGS sequence"/>
</dbReference>
<dbReference type="InterPro" id="IPR032808">
    <property type="entry name" value="DoxX"/>
</dbReference>
<organism evidence="5 6">
    <name type="scientific">Haloplanus salinus</name>
    <dbReference type="NCBI Taxonomy" id="1126245"/>
    <lineage>
        <taxon>Archaea</taxon>
        <taxon>Methanobacteriati</taxon>
        <taxon>Methanobacteriota</taxon>
        <taxon>Stenosarchaea group</taxon>
        <taxon>Halobacteria</taxon>
        <taxon>Halobacteriales</taxon>
        <taxon>Haloferacaceae</taxon>
        <taxon>Haloplanus</taxon>
    </lineage>
</organism>
<evidence type="ECO:0000256" key="1">
    <source>
        <dbReference type="ARBA" id="ARBA00004141"/>
    </source>
</evidence>
<keyword evidence="3" id="KW-1133">Transmembrane helix</keyword>
<dbReference type="OrthoDB" id="333702at2157"/>
<keyword evidence="2" id="KW-0812">Transmembrane</keyword>
<dbReference type="RefSeq" id="WP_114447763.1">
    <property type="nucleotide sequence ID" value="NZ_QPHM01000001.1"/>
</dbReference>
<evidence type="ECO:0000313" key="5">
    <source>
        <dbReference type="EMBL" id="RCU46213.1"/>
    </source>
</evidence>
<dbReference type="EMBL" id="QPHM01000001">
    <property type="protein sequence ID" value="RCU46213.1"/>
    <property type="molecule type" value="Genomic_DNA"/>
</dbReference>
<evidence type="ECO:0000256" key="2">
    <source>
        <dbReference type="ARBA" id="ARBA00022692"/>
    </source>
</evidence>
<evidence type="ECO:0000256" key="4">
    <source>
        <dbReference type="ARBA" id="ARBA00023136"/>
    </source>
</evidence>